<feature type="signal peptide" evidence="1">
    <location>
        <begin position="1"/>
        <end position="22"/>
    </location>
</feature>
<dbReference type="InterPro" id="IPR031874">
    <property type="entry name" value="Cuticle_Acp1"/>
</dbReference>
<dbReference type="KEGG" id="cqu:CpipJ_CPIJ003467"/>
<accession>B0W8Z3</accession>
<organism>
    <name type="scientific">Culex quinquefasciatus</name>
    <name type="common">Southern house mosquito</name>
    <name type="synonym">Culex pungens</name>
    <dbReference type="NCBI Taxonomy" id="7176"/>
    <lineage>
        <taxon>Eukaryota</taxon>
        <taxon>Metazoa</taxon>
        <taxon>Ecdysozoa</taxon>
        <taxon>Arthropoda</taxon>
        <taxon>Hexapoda</taxon>
        <taxon>Insecta</taxon>
        <taxon>Pterygota</taxon>
        <taxon>Neoptera</taxon>
        <taxon>Endopterygota</taxon>
        <taxon>Diptera</taxon>
        <taxon>Nematocera</taxon>
        <taxon>Culicoidea</taxon>
        <taxon>Culicidae</taxon>
        <taxon>Culicinae</taxon>
        <taxon>Culicini</taxon>
        <taxon>Culex</taxon>
        <taxon>Culex</taxon>
    </lineage>
</organism>
<dbReference type="Pfam" id="PF15955">
    <property type="entry name" value="Cuticle_4"/>
    <property type="match status" value="1"/>
</dbReference>
<sequence>MIFFRQIFIALFVATLAVAAQAGYVQSSWPATTYGLNSWNGLNAWNGLNSWDGLSSWNNWNDHGISAYPYGYNKWSSAAWPAASLYNGYNGWYGATGKTVVQANVAKVNPWGLPLTSYGYGYNNYLGAVPAAKYVAANPGSVHVAPLVGHAVNQKLIVAGHGY</sequence>
<dbReference type="PANTHER" id="PTHR12336">
    <property type="entry name" value="ADULT CUTICLE PROTEIN 1-RELATED"/>
    <property type="match status" value="1"/>
</dbReference>
<protein>
    <submittedName>
        <fullName evidence="2 3">Uncharacterized protein</fullName>
    </submittedName>
</protein>
<dbReference type="eggNOG" id="ENOG502T8M0">
    <property type="taxonomic scope" value="Eukaryota"/>
</dbReference>
<evidence type="ECO:0000313" key="3">
    <source>
        <dbReference type="EnsemblMetazoa" id="CPIJ003467-PA"/>
    </source>
</evidence>
<reference evidence="3" key="2">
    <citation type="submission" date="2021-02" db="UniProtKB">
        <authorList>
            <consortium name="EnsemblMetazoa"/>
        </authorList>
    </citation>
    <scope>IDENTIFICATION</scope>
    <source>
        <strain evidence="3">JHB</strain>
    </source>
</reference>
<keyword evidence="4" id="KW-1185">Reference proteome</keyword>
<dbReference type="VEuPathDB" id="VectorBase:CQUJHB014157"/>
<evidence type="ECO:0000256" key="1">
    <source>
        <dbReference type="SAM" id="SignalP"/>
    </source>
</evidence>
<dbReference type="VEuPathDB" id="VectorBase:CPIJ003467"/>
<dbReference type="HOGENOM" id="CLU_106423_0_0_1"/>
<dbReference type="EMBL" id="DS231860">
    <property type="protein sequence ID" value="EDS39271.1"/>
    <property type="molecule type" value="Genomic_DNA"/>
</dbReference>
<dbReference type="OrthoDB" id="7744234at2759"/>
<evidence type="ECO:0000313" key="4">
    <source>
        <dbReference type="Proteomes" id="UP000002320"/>
    </source>
</evidence>
<dbReference type="OMA" id="WPHANVA"/>
<gene>
    <name evidence="3" type="primary">6034836</name>
    <name evidence="2" type="ORF">CpipJ_CPIJ003467</name>
</gene>
<dbReference type="InParanoid" id="B0W8Z3"/>
<dbReference type="PANTHER" id="PTHR12336:SF0">
    <property type="entry name" value="ADULT CUTICLE PROTEIN 1-RELATED"/>
    <property type="match status" value="1"/>
</dbReference>
<proteinExistence type="predicted"/>
<dbReference type="Proteomes" id="UP000002320">
    <property type="component" value="Unassembled WGS sequence"/>
</dbReference>
<feature type="chain" id="PRO_5014566569" evidence="1">
    <location>
        <begin position="23"/>
        <end position="163"/>
    </location>
</feature>
<evidence type="ECO:0000313" key="2">
    <source>
        <dbReference type="EMBL" id="EDS39271.1"/>
    </source>
</evidence>
<dbReference type="EnsemblMetazoa" id="CPIJ003467-RA">
    <property type="protein sequence ID" value="CPIJ003467-PA"/>
    <property type="gene ID" value="CPIJ003467"/>
</dbReference>
<name>B0W8Z3_CULQU</name>
<reference evidence="2" key="1">
    <citation type="submission" date="2007-03" db="EMBL/GenBank/DDBJ databases">
        <title>Annotation of Culex pipiens quinquefasciatus.</title>
        <authorList>
            <consortium name="The Broad Institute Genome Sequencing Platform"/>
            <person name="Atkinson P.W."/>
            <person name="Hemingway J."/>
            <person name="Christensen B.M."/>
            <person name="Higgs S."/>
            <person name="Kodira C."/>
            <person name="Hannick L."/>
            <person name="Megy K."/>
            <person name="O'Leary S."/>
            <person name="Pearson M."/>
            <person name="Haas B.J."/>
            <person name="Mauceli E."/>
            <person name="Wortman J.R."/>
            <person name="Lee N.H."/>
            <person name="Guigo R."/>
            <person name="Stanke M."/>
            <person name="Alvarado L."/>
            <person name="Amedeo P."/>
            <person name="Antoine C.H."/>
            <person name="Arensburger P."/>
            <person name="Bidwell S.L."/>
            <person name="Crawford M."/>
            <person name="Camaro F."/>
            <person name="Devon K."/>
            <person name="Engels R."/>
            <person name="Hammond M."/>
            <person name="Howarth C."/>
            <person name="Koehrsen M."/>
            <person name="Lawson D."/>
            <person name="Montgomery P."/>
            <person name="Nene V."/>
            <person name="Nusbaum C."/>
            <person name="Puiu D."/>
            <person name="Romero-Severson J."/>
            <person name="Severson D.W."/>
            <person name="Shumway M."/>
            <person name="Sisk P."/>
            <person name="Stolte C."/>
            <person name="Zeng Q."/>
            <person name="Eisenstadt E."/>
            <person name="Fraser-Liggett C."/>
            <person name="Strausberg R."/>
            <person name="Galagan J."/>
            <person name="Birren B."/>
            <person name="Collins F.H."/>
        </authorList>
    </citation>
    <scope>NUCLEOTIDE SEQUENCE [LARGE SCALE GENOMIC DNA]</scope>
    <source>
        <strain evidence="2">JHB</strain>
    </source>
</reference>
<dbReference type="AlphaFoldDB" id="B0W8Z3"/>
<keyword evidence="1" id="KW-0732">Signal</keyword>